<dbReference type="EMBL" id="UYYG01001165">
    <property type="protein sequence ID" value="VDN58134.1"/>
    <property type="molecule type" value="Genomic_DNA"/>
</dbReference>
<dbReference type="SMART" id="SM00471">
    <property type="entry name" value="HDc"/>
    <property type="match status" value="1"/>
</dbReference>
<evidence type="ECO:0000256" key="5">
    <source>
        <dbReference type="PIRSR" id="PIRSR623088-1"/>
    </source>
</evidence>
<evidence type="ECO:0000256" key="3">
    <source>
        <dbReference type="ARBA" id="ARBA00022723"/>
    </source>
</evidence>
<proteinExistence type="inferred from homology"/>
<dbReference type="Pfam" id="PF08499">
    <property type="entry name" value="PDEase_I_N"/>
    <property type="match status" value="1"/>
</dbReference>
<evidence type="ECO:0000313" key="12">
    <source>
        <dbReference type="Proteomes" id="UP000274756"/>
    </source>
</evidence>
<evidence type="ECO:0000256" key="4">
    <source>
        <dbReference type="ARBA" id="ARBA00022801"/>
    </source>
</evidence>
<evidence type="ECO:0000259" key="9">
    <source>
        <dbReference type="PROSITE" id="PS51845"/>
    </source>
</evidence>
<dbReference type="SUPFAM" id="SSF109604">
    <property type="entry name" value="HD-domain/PDEase-like"/>
    <property type="match status" value="1"/>
</dbReference>
<dbReference type="GO" id="GO:0046872">
    <property type="term" value="F:metal ion binding"/>
    <property type="evidence" value="ECO:0007669"/>
    <property type="project" value="UniProtKB-KW"/>
</dbReference>
<sequence length="498" mass="57594">MIVGDAYGFYQLILRKHACRLRYILHQLNSGQLPLEDLKHNLEYAALILEAAYIEENRQIYRRICDEDDDLAEVSPEEVPDEIREWLAATFTRQSAKREKPKFKSVANAIRTGIFFDKSEINKWSFDSFKLHEISQGHSLKYMGFELFTRYGFFERFKIPWQTLENFLLALEVGYSKHNNPYHNIYHAADVAQSSHFMMSQTGLANNLTDLELFAVIFAACIHDYEHTGHTNSFHIKSGSDFALLYNDRSVLENHHVSGTYRLLKDDDKNILARFSPDEYRELRNLVIEIVLATDMSTHFLQIKTMKNMLTLPDGIDKTKAICLIVHACDISHASKPWKLHKRWTEGVLEEFFRQGDLEASMGLPYSPLCDRHTVHVADSQIGFIDFIVEPTMVICGEMLMKMVEPLVSLPPFSMDANNQTAEGDNSNESVNLHFFSLFPNLFPYFKNFRKDSPALKLIRSLPLNYLGKLEIPDPWTAYMHENKANWKIQAAKGMKNF</sequence>
<evidence type="ECO:0000256" key="7">
    <source>
        <dbReference type="PIRSR" id="PIRSR623088-3"/>
    </source>
</evidence>
<comment type="cofactor">
    <cofactor evidence="8">
        <name>a divalent metal cation</name>
        <dbReference type="ChEBI" id="CHEBI:60240"/>
    </cofactor>
    <text evidence="8">Binds 2 divalent metal cations per subunit. Site 1 may preferentially bind zinc ions, while site 2 has a preference for magnesium and/or manganese ions.</text>
</comment>
<evidence type="ECO:0000256" key="8">
    <source>
        <dbReference type="RuleBase" id="RU363067"/>
    </source>
</evidence>
<feature type="domain" description="PDEase" evidence="9">
    <location>
        <begin position="96"/>
        <end position="494"/>
    </location>
</feature>
<feature type="binding site" evidence="7">
    <location>
        <position position="224"/>
    </location>
    <ligand>
        <name>Zn(2+)</name>
        <dbReference type="ChEBI" id="CHEBI:29105"/>
        <label>2</label>
    </ligand>
</feature>
<dbReference type="GO" id="GO:0004114">
    <property type="term" value="F:3',5'-cyclic-nucleotide phosphodiesterase activity"/>
    <property type="evidence" value="ECO:0007669"/>
    <property type="project" value="InterPro"/>
</dbReference>
<feature type="binding site" evidence="6">
    <location>
        <position position="330"/>
    </location>
    <ligand>
        <name>AMP</name>
        <dbReference type="ChEBI" id="CHEBI:456215"/>
    </ligand>
</feature>
<reference evidence="13" key="1">
    <citation type="submission" date="2016-04" db="UniProtKB">
        <authorList>
            <consortium name="WormBaseParasite"/>
        </authorList>
    </citation>
    <scope>IDENTIFICATION</scope>
</reference>
<dbReference type="InterPro" id="IPR002073">
    <property type="entry name" value="PDEase_catalytic_dom"/>
</dbReference>
<keyword evidence="4 8" id="KW-0378">Hydrolase</keyword>
<accession>A0A158Q484</accession>
<dbReference type="GO" id="GO:0007165">
    <property type="term" value="P:signal transduction"/>
    <property type="evidence" value="ECO:0007669"/>
    <property type="project" value="InterPro"/>
</dbReference>
<dbReference type="PROSITE" id="PS51845">
    <property type="entry name" value="PDEASE_I_2"/>
    <property type="match status" value="1"/>
</dbReference>
<protein>
    <recommendedName>
        <fullName evidence="8">Phosphodiesterase</fullName>
        <ecNumber evidence="8">3.1.4.-</ecNumber>
    </recommendedName>
</protein>
<feature type="binding site" evidence="7">
    <location>
        <position position="223"/>
    </location>
    <ligand>
        <name>Zn(2+)</name>
        <dbReference type="ChEBI" id="CHEBI:29105"/>
        <label>1</label>
    </ligand>
</feature>
<keyword evidence="3 7" id="KW-0479">Metal-binding</keyword>
<dbReference type="Proteomes" id="UP000274756">
    <property type="component" value="Unassembled WGS sequence"/>
</dbReference>
<keyword evidence="2" id="KW-0140">cGMP</keyword>
<dbReference type="AlphaFoldDB" id="A0A158Q484"/>
<evidence type="ECO:0000256" key="6">
    <source>
        <dbReference type="PIRSR" id="PIRSR623088-2"/>
    </source>
</evidence>
<dbReference type="PRINTS" id="PR00387">
    <property type="entry name" value="PDIESTERASE1"/>
</dbReference>
<dbReference type="EC" id="3.1.4.-" evidence="8"/>
<dbReference type="InterPro" id="IPR023174">
    <property type="entry name" value="PDEase_CS"/>
</dbReference>
<feature type="binding site" evidence="7">
    <location>
        <position position="330"/>
    </location>
    <ligand>
        <name>Zn(2+)</name>
        <dbReference type="ChEBI" id="CHEBI:29105"/>
        <label>1</label>
    </ligand>
</feature>
<feature type="binding site" evidence="6">
    <location>
        <position position="381"/>
    </location>
    <ligand>
        <name>AMP</name>
        <dbReference type="ChEBI" id="CHEBI:456215"/>
    </ligand>
</feature>
<evidence type="ECO:0000256" key="1">
    <source>
        <dbReference type="ARBA" id="ARBA00007648"/>
    </source>
</evidence>
<evidence type="ECO:0000313" key="10">
    <source>
        <dbReference type="EMBL" id="VDN58134.1"/>
    </source>
</evidence>
<dbReference type="CDD" id="cd00077">
    <property type="entry name" value="HDc"/>
    <property type="match status" value="1"/>
</dbReference>
<feature type="binding site" evidence="7">
    <location>
        <position position="187"/>
    </location>
    <ligand>
        <name>Zn(2+)</name>
        <dbReference type="ChEBI" id="CHEBI:29105"/>
        <label>1</label>
    </ligand>
</feature>
<dbReference type="Proteomes" id="UP000038040">
    <property type="component" value="Unplaced"/>
</dbReference>
<keyword evidence="12" id="KW-1185">Reference proteome</keyword>
<evidence type="ECO:0000256" key="2">
    <source>
        <dbReference type="ARBA" id="ARBA00022535"/>
    </source>
</evidence>
<dbReference type="InterPro" id="IPR003607">
    <property type="entry name" value="HD/PDEase_dom"/>
</dbReference>
<dbReference type="Pfam" id="PF00233">
    <property type="entry name" value="PDEase_I"/>
    <property type="match status" value="1"/>
</dbReference>
<dbReference type="WBParaSite" id="DME_0000422401-mRNA-1">
    <property type="protein sequence ID" value="DME_0000422401-mRNA-1"/>
    <property type="gene ID" value="DME_0000422401"/>
</dbReference>
<gene>
    <name evidence="10" type="ORF">DME_LOCUS8107</name>
</gene>
<name>A0A158Q484_DRAME</name>
<dbReference type="InterPro" id="IPR036971">
    <property type="entry name" value="PDEase_catalytic_dom_sf"/>
</dbReference>
<dbReference type="InterPro" id="IPR023088">
    <property type="entry name" value="PDEase"/>
</dbReference>
<dbReference type="PROSITE" id="PS00126">
    <property type="entry name" value="PDEASE_I_1"/>
    <property type="match status" value="1"/>
</dbReference>
<dbReference type="InterPro" id="IPR013706">
    <property type="entry name" value="PDE1_N"/>
</dbReference>
<dbReference type="Gene3D" id="1.10.1300.10">
    <property type="entry name" value="3'5'-cyclic nucleotide phosphodiesterase, catalytic domain"/>
    <property type="match status" value="1"/>
</dbReference>
<dbReference type="OrthoDB" id="189220at2759"/>
<reference evidence="10 12" key="2">
    <citation type="submission" date="2018-11" db="EMBL/GenBank/DDBJ databases">
        <authorList>
            <consortium name="Pathogen Informatics"/>
        </authorList>
    </citation>
    <scope>NUCLEOTIDE SEQUENCE [LARGE SCALE GENOMIC DNA]</scope>
</reference>
<dbReference type="PANTHER" id="PTHR11347">
    <property type="entry name" value="CYCLIC NUCLEOTIDE PHOSPHODIESTERASE"/>
    <property type="match status" value="1"/>
</dbReference>
<organism evidence="11 13">
    <name type="scientific">Dracunculus medinensis</name>
    <name type="common">Guinea worm</name>
    <dbReference type="NCBI Taxonomy" id="318479"/>
    <lineage>
        <taxon>Eukaryota</taxon>
        <taxon>Metazoa</taxon>
        <taxon>Ecdysozoa</taxon>
        <taxon>Nematoda</taxon>
        <taxon>Chromadorea</taxon>
        <taxon>Rhabditida</taxon>
        <taxon>Spirurina</taxon>
        <taxon>Dracunculoidea</taxon>
        <taxon>Dracunculidae</taxon>
        <taxon>Dracunculus</taxon>
    </lineage>
</organism>
<comment type="similarity">
    <text evidence="1 8">Belongs to the cyclic nucleotide phosphodiesterase family.</text>
</comment>
<evidence type="ECO:0000313" key="11">
    <source>
        <dbReference type="Proteomes" id="UP000038040"/>
    </source>
</evidence>
<feature type="binding site" evidence="6">
    <location>
        <position position="224"/>
    </location>
    <ligand>
        <name>AMP</name>
        <dbReference type="ChEBI" id="CHEBI:456215"/>
    </ligand>
</feature>
<dbReference type="STRING" id="318479.A0A158Q484"/>
<feature type="active site" description="Proton donor" evidence="5">
    <location>
        <position position="183"/>
    </location>
</feature>
<feature type="binding site" evidence="6">
    <location>
        <begin position="183"/>
        <end position="187"/>
    </location>
    <ligand>
        <name>AMP</name>
        <dbReference type="ChEBI" id="CHEBI:456215"/>
    </ligand>
</feature>
<feature type="binding site" evidence="7">
    <location>
        <position position="224"/>
    </location>
    <ligand>
        <name>Zn(2+)</name>
        <dbReference type="ChEBI" id="CHEBI:29105"/>
        <label>1</label>
    </ligand>
</feature>
<evidence type="ECO:0000313" key="13">
    <source>
        <dbReference type="WBParaSite" id="DME_0000422401-mRNA-1"/>
    </source>
</evidence>